<evidence type="ECO:0000313" key="2">
    <source>
        <dbReference type="Proteomes" id="UP001605036"/>
    </source>
</evidence>
<dbReference type="Proteomes" id="UP001605036">
    <property type="component" value="Unassembled WGS sequence"/>
</dbReference>
<protein>
    <submittedName>
        <fullName evidence="1">Uncharacterized protein</fullName>
    </submittedName>
</protein>
<accession>A0ABD1YDE4</accession>
<proteinExistence type="predicted"/>
<sequence length="200" mass="20689">MLAACITTSKFLRWWSGLVAPSPLNFPIDRAALMASAKSCRGANEEPGMTPLKVDNGAGIVEKGIVGNPLTYVIGVTPGEPIVGTPTPEYTLGQGWYLGRPIAAVMLDNGTKGTALGWHTLGGDAAARRFTEQVIGLLRTYGVGNKGGIGVGPLEVRGLVVLGREVPAPKLNVGVLAVDTRNKGTTGIVVLCKLVAFAGV</sequence>
<keyword evidence="2" id="KW-1185">Reference proteome</keyword>
<gene>
    <name evidence="1" type="ORF">R1flu_003912</name>
</gene>
<dbReference type="AlphaFoldDB" id="A0ABD1YDE4"/>
<comment type="caution">
    <text evidence="1">The sequence shown here is derived from an EMBL/GenBank/DDBJ whole genome shotgun (WGS) entry which is preliminary data.</text>
</comment>
<reference evidence="1 2" key="1">
    <citation type="submission" date="2024-09" db="EMBL/GenBank/DDBJ databases">
        <title>Chromosome-scale assembly of Riccia fluitans.</title>
        <authorList>
            <person name="Paukszto L."/>
            <person name="Sawicki J."/>
            <person name="Karawczyk K."/>
            <person name="Piernik-Szablinska J."/>
            <person name="Szczecinska M."/>
            <person name="Mazdziarz M."/>
        </authorList>
    </citation>
    <scope>NUCLEOTIDE SEQUENCE [LARGE SCALE GENOMIC DNA]</scope>
    <source>
        <strain evidence="1">Rf_01</strain>
        <tissue evidence="1">Aerial parts of the thallus</tissue>
    </source>
</reference>
<evidence type="ECO:0000313" key="1">
    <source>
        <dbReference type="EMBL" id="KAL2623707.1"/>
    </source>
</evidence>
<dbReference type="EMBL" id="JBHFFA010000006">
    <property type="protein sequence ID" value="KAL2623707.1"/>
    <property type="molecule type" value="Genomic_DNA"/>
</dbReference>
<organism evidence="1 2">
    <name type="scientific">Riccia fluitans</name>
    <dbReference type="NCBI Taxonomy" id="41844"/>
    <lineage>
        <taxon>Eukaryota</taxon>
        <taxon>Viridiplantae</taxon>
        <taxon>Streptophyta</taxon>
        <taxon>Embryophyta</taxon>
        <taxon>Marchantiophyta</taxon>
        <taxon>Marchantiopsida</taxon>
        <taxon>Marchantiidae</taxon>
        <taxon>Marchantiales</taxon>
        <taxon>Ricciaceae</taxon>
        <taxon>Riccia</taxon>
    </lineage>
</organism>
<name>A0ABD1YDE4_9MARC</name>